<feature type="region of interest" description="Disordered" evidence="2">
    <location>
        <begin position="102"/>
        <end position="160"/>
    </location>
</feature>
<dbReference type="Pfam" id="PF25597">
    <property type="entry name" value="SH3_retrovirus"/>
    <property type="match status" value="1"/>
</dbReference>
<dbReference type="Pfam" id="PF22936">
    <property type="entry name" value="Pol_BBD"/>
    <property type="match status" value="1"/>
</dbReference>
<evidence type="ECO:0000313" key="5">
    <source>
        <dbReference type="Proteomes" id="UP001497516"/>
    </source>
</evidence>
<dbReference type="InterPro" id="IPR025724">
    <property type="entry name" value="GAG-pre-integrase_dom"/>
</dbReference>
<dbReference type="PANTHER" id="PTHR11439:SF450">
    <property type="entry name" value="REVERSE TRANSCRIPTASE TY1_COPIA-TYPE DOMAIN-CONTAINING PROTEIN"/>
    <property type="match status" value="1"/>
</dbReference>
<keyword evidence="5" id="KW-1185">Reference proteome</keyword>
<dbReference type="InterPro" id="IPR043502">
    <property type="entry name" value="DNA/RNA_pol_sf"/>
</dbReference>
<dbReference type="Pfam" id="PF14223">
    <property type="entry name" value="Retrotran_gag_2"/>
    <property type="match status" value="1"/>
</dbReference>
<dbReference type="InterPro" id="IPR054722">
    <property type="entry name" value="PolX-like_BBD"/>
</dbReference>
<evidence type="ECO:0000256" key="2">
    <source>
        <dbReference type="SAM" id="MobiDB-lite"/>
    </source>
</evidence>
<feature type="compositionally biased region" description="Low complexity" evidence="2">
    <location>
        <begin position="111"/>
        <end position="124"/>
    </location>
</feature>
<proteinExistence type="predicted"/>
<accession>A0AAV2EGN7</accession>
<dbReference type="EMBL" id="OZ034817">
    <property type="protein sequence ID" value="CAL1385136.1"/>
    <property type="molecule type" value="Genomic_DNA"/>
</dbReference>
<evidence type="ECO:0000259" key="3">
    <source>
        <dbReference type="PROSITE" id="PS50994"/>
    </source>
</evidence>
<feature type="compositionally biased region" description="Low complexity" evidence="2">
    <location>
        <begin position="666"/>
        <end position="693"/>
    </location>
</feature>
<dbReference type="CDD" id="cd09272">
    <property type="entry name" value="RNase_HI_RT_Ty1"/>
    <property type="match status" value="1"/>
</dbReference>
<dbReference type="InterPro" id="IPR057670">
    <property type="entry name" value="SH3_retrovirus"/>
</dbReference>
<keyword evidence="1" id="KW-0378">Hydrolase</keyword>
<reference evidence="4 5" key="1">
    <citation type="submission" date="2024-04" db="EMBL/GenBank/DDBJ databases">
        <authorList>
            <person name="Fracassetti M."/>
        </authorList>
    </citation>
    <scope>NUCLEOTIDE SEQUENCE [LARGE SCALE GENOMIC DNA]</scope>
</reference>
<feature type="region of interest" description="Disordered" evidence="2">
    <location>
        <begin position="651"/>
        <end position="718"/>
    </location>
</feature>
<protein>
    <recommendedName>
        <fullName evidence="3">Integrase catalytic domain-containing protein</fullName>
    </recommendedName>
</protein>
<dbReference type="PANTHER" id="PTHR11439">
    <property type="entry name" value="GAG-POL-RELATED RETROTRANSPOSON"/>
    <property type="match status" value="1"/>
</dbReference>
<dbReference type="AlphaFoldDB" id="A0AAV2EGN7"/>
<dbReference type="InterPro" id="IPR013103">
    <property type="entry name" value="RVT_2"/>
</dbReference>
<keyword evidence="1" id="KW-0645">Protease</keyword>
<keyword evidence="1" id="KW-0064">Aspartyl protease</keyword>
<dbReference type="SUPFAM" id="SSF56672">
    <property type="entry name" value="DNA/RNA polymerases"/>
    <property type="match status" value="1"/>
</dbReference>
<dbReference type="Proteomes" id="UP001497516">
    <property type="component" value="Chromosome 4"/>
</dbReference>
<dbReference type="PROSITE" id="PS50994">
    <property type="entry name" value="INTEGRASE"/>
    <property type="match status" value="1"/>
</dbReference>
<feature type="domain" description="Integrase catalytic" evidence="3">
    <location>
        <begin position="392"/>
        <end position="556"/>
    </location>
</feature>
<dbReference type="GO" id="GO:0003676">
    <property type="term" value="F:nucleic acid binding"/>
    <property type="evidence" value="ECO:0007669"/>
    <property type="project" value="InterPro"/>
</dbReference>
<dbReference type="SUPFAM" id="SSF53098">
    <property type="entry name" value="Ribonuclease H-like"/>
    <property type="match status" value="1"/>
</dbReference>
<dbReference type="InterPro" id="IPR001584">
    <property type="entry name" value="Integrase_cat-core"/>
</dbReference>
<dbReference type="InterPro" id="IPR036397">
    <property type="entry name" value="RNaseH_sf"/>
</dbReference>
<sequence>MYASQSRQRVMNLKQKLARETQGNRPVAVYLQVMRTTAAELALVQAPVTNEDLILHILRGLREEYDNLSAAVRARDTTIALEDLHDRLVDYEAKLAAIRHRSSSAPTTAFSAGRGRSSPPARGRGSPRRQQMAGPFYYSDSAPRGHSPSRGPPASTALPSASSLLGRPPLLCQFCDKQGHTAKECYRIRGRPQVHHTTTAGYPSSNWLVDTVATNHVTPDLGDLSLYTDYHGPDEVLVGDGSGLLISHIGDSHISTSSACLSLRDMLCVPAIKRRLLSVAQLCKSNPVSVEFFSDCFVVKDLATGAPLLRGQNKDDVHELPAAASPVRLAMTTTKTPSTTWHNRLGHPNHRLLTRLLRTLSLPVSSNSHFHSCVSCALNKSHKLPFSVSTLTSTRPFDLLYMDVWGPSPVVSIDSFSYYLVLVDHFTRYTWLYPLSRKYDVSHVFTTFTKMIANYFHTSIRRVYSDGGGEFQKLCSFFQSTGLTHLLTPPHTPQHNGLAECKHRHVVETGLALLHTANLLLSFWSHAFQTATYLINRLPSSSLRGLTPYFSLFIEHANYLKLRTFGCLCYPWLRPYSPHKLAPRSRPCLFLGYSPTQSAYKCYDPATQRVFVSRHVNFDENSFPGLVDTPPPSYSSPAWLAISTPPIFTYSIPSPPNPTSPPPRSSSPSRQSAGSSRPSTAADAPASPPAMSSRQDCPPPPPGKVAPSRSHSMATRSQHGIFKPKKLFSVQVSSFEVEPTTVQEALADPRWRAAMIEEISALMRNGTWSLVSRPLGPNIVGCRWVFRIKRNADGSIDRFKARLVAKGFTQRPGLDYHDTYSPVLKPVTIRTVFSIALTHGWPIFQFDVNNAFLQGSLQEQIFMAQPPGFRDPAHPKHVCCLSRPLYGLRQAPRSWYMELSTFLQQQGFVCTTSDASLFVYHKNATILYFLVYVDDLLLTGNDSHVLADFQARLAARFSLKRLGAVNYFLGIEVLPSAGGLVLSQHKFIADILHRFRMEDSQPSPTPLSSSASLCLNDGSPPVDATLYKQALGSLQYLLCTRPDIAFAVNKLSQFMHSPSQLHWQSVKRLLRYLKGTMHHGLRLAPVSTPSLVAFADSDWAGDPDDRTSTMGYLLYYGGNLISWKSKKQRSVARSSTEAEYRAVAHATAEMLWVQNLLSELHQPPPHPPVLYSDNLGAVHFSANPVFHSRMKHLALDFHFVRELVQASALHVRHIPTAHQLADSLTKPLPITRFQLLRSKIGVEPASILRGRDKDIK</sequence>
<dbReference type="Pfam" id="PF00665">
    <property type="entry name" value="rve"/>
    <property type="match status" value="1"/>
</dbReference>
<organism evidence="4 5">
    <name type="scientific">Linum trigynum</name>
    <dbReference type="NCBI Taxonomy" id="586398"/>
    <lineage>
        <taxon>Eukaryota</taxon>
        <taxon>Viridiplantae</taxon>
        <taxon>Streptophyta</taxon>
        <taxon>Embryophyta</taxon>
        <taxon>Tracheophyta</taxon>
        <taxon>Spermatophyta</taxon>
        <taxon>Magnoliopsida</taxon>
        <taxon>eudicotyledons</taxon>
        <taxon>Gunneridae</taxon>
        <taxon>Pentapetalae</taxon>
        <taxon>rosids</taxon>
        <taxon>fabids</taxon>
        <taxon>Malpighiales</taxon>
        <taxon>Linaceae</taxon>
        <taxon>Linum</taxon>
    </lineage>
</organism>
<dbReference type="Pfam" id="PF13976">
    <property type="entry name" value="gag_pre-integrs"/>
    <property type="match status" value="1"/>
</dbReference>
<feature type="compositionally biased region" description="Pro residues" evidence="2">
    <location>
        <begin position="653"/>
        <end position="665"/>
    </location>
</feature>
<feature type="compositionally biased region" description="Polar residues" evidence="2">
    <location>
        <begin position="709"/>
        <end position="718"/>
    </location>
</feature>
<name>A0AAV2EGN7_9ROSI</name>
<dbReference type="InterPro" id="IPR012337">
    <property type="entry name" value="RNaseH-like_sf"/>
</dbReference>
<evidence type="ECO:0000256" key="1">
    <source>
        <dbReference type="ARBA" id="ARBA00022750"/>
    </source>
</evidence>
<dbReference type="Gene3D" id="3.30.420.10">
    <property type="entry name" value="Ribonuclease H-like superfamily/Ribonuclease H"/>
    <property type="match status" value="1"/>
</dbReference>
<dbReference type="GO" id="GO:0015074">
    <property type="term" value="P:DNA integration"/>
    <property type="evidence" value="ECO:0007669"/>
    <property type="project" value="InterPro"/>
</dbReference>
<gene>
    <name evidence="4" type="ORF">LTRI10_LOCUS26295</name>
</gene>
<dbReference type="Pfam" id="PF07727">
    <property type="entry name" value="RVT_2"/>
    <property type="match status" value="1"/>
</dbReference>
<dbReference type="GO" id="GO:0004190">
    <property type="term" value="F:aspartic-type endopeptidase activity"/>
    <property type="evidence" value="ECO:0007669"/>
    <property type="project" value="UniProtKB-KW"/>
</dbReference>
<evidence type="ECO:0000313" key="4">
    <source>
        <dbReference type="EMBL" id="CAL1385136.1"/>
    </source>
</evidence>